<reference evidence="4" key="2">
    <citation type="journal article" date="2013" name="Nat. Commun.">
        <title>Genome of the Chinese tree shrew.</title>
        <authorList>
            <person name="Fan Y."/>
            <person name="Huang Z.Y."/>
            <person name="Cao C.C."/>
            <person name="Chen C.S."/>
            <person name="Chen Y.X."/>
            <person name="Fan D.D."/>
            <person name="He J."/>
            <person name="Hou H.L."/>
            <person name="Hu L."/>
            <person name="Hu X.T."/>
            <person name="Jiang X.T."/>
            <person name="Lai R."/>
            <person name="Lang Y.S."/>
            <person name="Liang B."/>
            <person name="Liao S.G."/>
            <person name="Mu D."/>
            <person name="Ma Y.Y."/>
            <person name="Niu Y.Y."/>
            <person name="Sun X.Q."/>
            <person name="Xia J.Q."/>
            <person name="Xiao J."/>
            <person name="Xiong Z.Q."/>
            <person name="Xu L."/>
            <person name="Yang L."/>
            <person name="Zhang Y."/>
            <person name="Zhao W."/>
            <person name="Zhao X.D."/>
            <person name="Zheng Y.T."/>
            <person name="Zhou J.M."/>
            <person name="Zhu Y.B."/>
            <person name="Zhang G.J."/>
            <person name="Wang J."/>
            <person name="Yao Y.G."/>
        </authorList>
    </citation>
    <scope>NUCLEOTIDE SEQUENCE [LARGE SCALE GENOMIC DNA]</scope>
</reference>
<sequence length="407" mass="44849">MPLDLVVMEAHDQSEFKSDQCESRPPMEDAQTLLTPVVSCGPPGALLTRPVILTMHHCADPNTEDWKIQLKNQTAQGQWEDVVVVGEENFTTPCYVQLDADACHILVENLSTYALVGQSATKAAAKRLKLAIFGPVCCSSLEYSIRIYCLDDTQDALKVKGRTWLVRLTVRSSFAALLVNGSVEGEVLQLERQMGGQLLEEPKALHFKGSTHNLRLSIHDVAHSLWKSKLLAKYQEIPFYHIWSGSQRNLHCTFTLERFSLSTVELVCKLCVRQVEGEGQIFQLNCTVSEDHGRDPPHGLQLPRAGPVFHITVFDPGMCAKGADGILGEVLRPDTAASFTMYIAAEKLVSSQMPSEPPMGHVHTPAQPRSECDTGPEKWPTLLVSTGADGHAAEATTVDERRGWALD</sequence>
<dbReference type="PROSITE" id="PS51145">
    <property type="entry name" value="ZU5"/>
    <property type="match status" value="1"/>
</dbReference>
<evidence type="ECO:0000313" key="4">
    <source>
        <dbReference type="Proteomes" id="UP000011518"/>
    </source>
</evidence>
<keyword evidence="3" id="KW-0675">Receptor</keyword>
<dbReference type="Pfam" id="PF17217">
    <property type="entry name" value="UPA"/>
    <property type="match status" value="2"/>
</dbReference>
<dbReference type="GO" id="GO:0005042">
    <property type="term" value="F:netrin receptor activity"/>
    <property type="evidence" value="ECO:0007669"/>
    <property type="project" value="InterPro"/>
</dbReference>
<dbReference type="InterPro" id="IPR000906">
    <property type="entry name" value="ZU5_dom"/>
</dbReference>
<organism evidence="3 4">
    <name type="scientific">Tupaia chinensis</name>
    <name type="common">Chinese tree shrew</name>
    <name type="synonym">Tupaia belangeri chinensis</name>
    <dbReference type="NCBI Taxonomy" id="246437"/>
    <lineage>
        <taxon>Eukaryota</taxon>
        <taxon>Metazoa</taxon>
        <taxon>Chordata</taxon>
        <taxon>Craniata</taxon>
        <taxon>Vertebrata</taxon>
        <taxon>Euteleostomi</taxon>
        <taxon>Mammalia</taxon>
        <taxon>Eutheria</taxon>
        <taxon>Euarchontoglires</taxon>
        <taxon>Scandentia</taxon>
        <taxon>Tupaiidae</taxon>
        <taxon>Tupaia</taxon>
    </lineage>
</organism>
<feature type="region of interest" description="Disordered" evidence="1">
    <location>
        <begin position="353"/>
        <end position="374"/>
    </location>
</feature>
<feature type="region of interest" description="Disordered" evidence="1">
    <location>
        <begin position="387"/>
        <end position="407"/>
    </location>
</feature>
<dbReference type="Proteomes" id="UP000011518">
    <property type="component" value="Unassembled WGS sequence"/>
</dbReference>
<feature type="domain" description="ZU5" evidence="2">
    <location>
        <begin position="1"/>
        <end position="119"/>
    </location>
</feature>
<dbReference type="InParanoid" id="L9KK66"/>
<keyword evidence="4" id="KW-1185">Reference proteome</keyword>
<dbReference type="GO" id="GO:0007411">
    <property type="term" value="P:axon guidance"/>
    <property type="evidence" value="ECO:0007669"/>
    <property type="project" value="TreeGrafter"/>
</dbReference>
<gene>
    <name evidence="3" type="ORF">TREES_T100013302</name>
</gene>
<dbReference type="STRING" id="246437.L9KK66"/>
<dbReference type="InterPro" id="IPR033772">
    <property type="entry name" value="UPA"/>
</dbReference>
<dbReference type="Pfam" id="PF00791">
    <property type="entry name" value="ZU5"/>
    <property type="match status" value="1"/>
</dbReference>
<dbReference type="InterPro" id="IPR037936">
    <property type="entry name" value="UNC5A-D"/>
</dbReference>
<dbReference type="AlphaFoldDB" id="L9KK66"/>
<name>L9KK66_TUPCH</name>
<proteinExistence type="predicted"/>
<dbReference type="Gene3D" id="2.60.220.30">
    <property type="match status" value="1"/>
</dbReference>
<dbReference type="GO" id="GO:0016020">
    <property type="term" value="C:membrane"/>
    <property type="evidence" value="ECO:0007669"/>
    <property type="project" value="InterPro"/>
</dbReference>
<protein>
    <submittedName>
        <fullName evidence="3">Netrin receptor UNC5C</fullName>
    </submittedName>
</protein>
<dbReference type="SMART" id="SM00218">
    <property type="entry name" value="ZU5"/>
    <property type="match status" value="1"/>
</dbReference>
<evidence type="ECO:0000259" key="2">
    <source>
        <dbReference type="PROSITE" id="PS51145"/>
    </source>
</evidence>
<evidence type="ECO:0000313" key="3">
    <source>
        <dbReference type="EMBL" id="ELW63133.1"/>
    </source>
</evidence>
<dbReference type="PANTHER" id="PTHR12582:SF7">
    <property type="entry name" value="NETRIN RECEPTOR UNC5C"/>
    <property type="match status" value="1"/>
</dbReference>
<accession>L9KK66</accession>
<feature type="compositionally biased region" description="Basic and acidic residues" evidence="1">
    <location>
        <begin position="398"/>
        <end position="407"/>
    </location>
</feature>
<reference evidence="4" key="1">
    <citation type="submission" date="2012-07" db="EMBL/GenBank/DDBJ databases">
        <title>Genome of the Chinese tree shrew, a rising model animal genetically related to primates.</title>
        <authorList>
            <person name="Zhang G."/>
            <person name="Fan Y."/>
            <person name="Yao Y."/>
            <person name="Huang Z."/>
        </authorList>
    </citation>
    <scope>NUCLEOTIDE SEQUENCE [LARGE SCALE GENOMIC DNA]</scope>
</reference>
<dbReference type="EMBL" id="KB320794">
    <property type="protein sequence ID" value="ELW63133.1"/>
    <property type="molecule type" value="Genomic_DNA"/>
</dbReference>
<evidence type="ECO:0000256" key="1">
    <source>
        <dbReference type="SAM" id="MobiDB-lite"/>
    </source>
</evidence>
<dbReference type="FunFam" id="2.60.220.30:FF:000003">
    <property type="entry name" value="Unc-5 netrin receptor C"/>
    <property type="match status" value="1"/>
</dbReference>
<dbReference type="PANTHER" id="PTHR12582">
    <property type="entry name" value="NETRIN RECEPTOR UNC5"/>
    <property type="match status" value="1"/>
</dbReference>